<reference evidence="3" key="1">
    <citation type="journal article" date="2013" name="Genome Announc.">
        <title>Draft genome sequence of the grapevine dieback fungus Eutypa lata UCR-EL1.</title>
        <authorList>
            <person name="Blanco-Ulate B."/>
            <person name="Rolshausen P.E."/>
            <person name="Cantu D."/>
        </authorList>
    </citation>
    <scope>NUCLEOTIDE SEQUENCE [LARGE SCALE GENOMIC DNA]</scope>
    <source>
        <strain evidence="3">UCR-EL1</strain>
    </source>
</reference>
<organism evidence="2 3">
    <name type="scientific">Eutypa lata (strain UCR-EL1)</name>
    <name type="common">Grapevine dieback disease fungus</name>
    <name type="synonym">Eutypa armeniacae</name>
    <dbReference type="NCBI Taxonomy" id="1287681"/>
    <lineage>
        <taxon>Eukaryota</taxon>
        <taxon>Fungi</taxon>
        <taxon>Dikarya</taxon>
        <taxon>Ascomycota</taxon>
        <taxon>Pezizomycotina</taxon>
        <taxon>Sordariomycetes</taxon>
        <taxon>Xylariomycetidae</taxon>
        <taxon>Xylariales</taxon>
        <taxon>Diatrypaceae</taxon>
        <taxon>Eutypa</taxon>
    </lineage>
</organism>
<sequence>MLHSPLRHRFDAEQPSPDDKQSSYNHLRDPAQGHPKGKLTIATLAKNREQLSAPKPHRFDPEVSSLILESPTDSDTCDDESEVKSPELIQQDPSRAQAQQAPEPKWEMVNPSSSVSQQAPSTASSSVSSQKGSPSSSASSAKTNTTLPSSQSSVHDDSDRSTHAEPDNDHDGDGGNDDDIVITKDMSPVEASIARQISISRQQRKMLRPLHTGRSTPRLREAPSRSGMSTAGASAKSSPVQVTLAGPKITMAETKSATPTLVSSGVHLDAQLPQNRKSERVVLEAA</sequence>
<dbReference type="OrthoDB" id="5404004at2759"/>
<dbReference type="KEGG" id="ela:UCREL1_11028"/>
<accession>M7SCZ6</accession>
<dbReference type="Proteomes" id="UP000012174">
    <property type="component" value="Unassembled WGS sequence"/>
</dbReference>
<evidence type="ECO:0000313" key="2">
    <source>
        <dbReference type="EMBL" id="EMR62037.1"/>
    </source>
</evidence>
<name>M7SCZ6_EUTLA</name>
<protein>
    <submittedName>
        <fullName evidence="2">Uncharacterized protein</fullName>
    </submittedName>
</protein>
<feature type="compositionally biased region" description="Polar residues" evidence="1">
    <location>
        <begin position="91"/>
        <end position="100"/>
    </location>
</feature>
<keyword evidence="3" id="KW-1185">Reference proteome</keyword>
<evidence type="ECO:0000256" key="1">
    <source>
        <dbReference type="SAM" id="MobiDB-lite"/>
    </source>
</evidence>
<feature type="region of interest" description="Disordered" evidence="1">
    <location>
        <begin position="265"/>
        <end position="286"/>
    </location>
</feature>
<proteinExistence type="predicted"/>
<feature type="compositionally biased region" description="Polar residues" evidence="1">
    <location>
        <begin position="141"/>
        <end position="153"/>
    </location>
</feature>
<feature type="region of interest" description="Disordered" evidence="1">
    <location>
        <begin position="1"/>
        <end position="241"/>
    </location>
</feature>
<feature type="compositionally biased region" description="Basic and acidic residues" evidence="1">
    <location>
        <begin position="154"/>
        <end position="173"/>
    </location>
</feature>
<dbReference type="HOGENOM" id="CLU_973281_0_0_1"/>
<evidence type="ECO:0000313" key="3">
    <source>
        <dbReference type="Proteomes" id="UP000012174"/>
    </source>
</evidence>
<feature type="compositionally biased region" description="Polar residues" evidence="1">
    <location>
        <begin position="226"/>
        <end position="241"/>
    </location>
</feature>
<gene>
    <name evidence="2" type="ORF">UCREL1_11028</name>
</gene>
<dbReference type="AlphaFoldDB" id="M7SCZ6"/>
<feature type="compositionally biased region" description="Low complexity" evidence="1">
    <location>
        <begin position="109"/>
        <end position="140"/>
    </location>
</feature>
<feature type="compositionally biased region" description="Basic and acidic residues" evidence="1">
    <location>
        <begin position="276"/>
        <end position="286"/>
    </location>
</feature>
<dbReference type="EMBL" id="KB707508">
    <property type="protein sequence ID" value="EMR62037.1"/>
    <property type="molecule type" value="Genomic_DNA"/>
</dbReference>
<feature type="compositionally biased region" description="Basic and acidic residues" evidence="1">
    <location>
        <begin position="8"/>
        <end position="31"/>
    </location>
</feature>